<accession>A0ABQ6Q002</accession>
<organism evidence="1 2">
    <name type="scientific">Algoriphagus taiwanensis</name>
    <dbReference type="NCBI Taxonomy" id="1445656"/>
    <lineage>
        <taxon>Bacteria</taxon>
        <taxon>Pseudomonadati</taxon>
        <taxon>Bacteroidota</taxon>
        <taxon>Cytophagia</taxon>
        <taxon>Cytophagales</taxon>
        <taxon>Cyclobacteriaceae</taxon>
        <taxon>Algoriphagus</taxon>
    </lineage>
</organism>
<dbReference type="RefSeq" id="WP_338228318.1">
    <property type="nucleotide sequence ID" value="NZ_BTPE01000005.1"/>
</dbReference>
<name>A0ABQ6Q002_9BACT</name>
<protein>
    <submittedName>
        <fullName evidence="1">Uncharacterized protein</fullName>
    </submittedName>
</protein>
<gene>
    <name evidence="1" type="ORF">Ataiwa_17950</name>
</gene>
<dbReference type="EMBL" id="BTPE01000005">
    <property type="protein sequence ID" value="GMQ33523.1"/>
    <property type="molecule type" value="Genomic_DNA"/>
</dbReference>
<proteinExistence type="predicted"/>
<evidence type="ECO:0000313" key="2">
    <source>
        <dbReference type="Proteomes" id="UP001307705"/>
    </source>
</evidence>
<comment type="caution">
    <text evidence="1">The sequence shown here is derived from an EMBL/GenBank/DDBJ whole genome shotgun (WGS) entry which is preliminary data.</text>
</comment>
<keyword evidence="2" id="KW-1185">Reference proteome</keyword>
<sequence length="110" mass="13076">MKNRVKSQIEESVKRFAEIISKERDFITLDEVTYELWGEKCQVGQHKLIPKLGYKTTIYEDRWAIEEIMKYGKYMTCASFKIPKGFDWGNHPILHGTKKILVFDEIFKNK</sequence>
<reference evidence="1 2" key="1">
    <citation type="submission" date="2023-08" db="EMBL/GenBank/DDBJ databases">
        <title>Draft genome sequence of Algoriphagus taiwanensis.</title>
        <authorList>
            <person name="Takatani N."/>
            <person name="Hosokawa M."/>
            <person name="Sawabe T."/>
        </authorList>
    </citation>
    <scope>NUCLEOTIDE SEQUENCE [LARGE SCALE GENOMIC DNA]</scope>
    <source>
        <strain evidence="1 2">JCM 19755</strain>
    </source>
</reference>
<dbReference type="Proteomes" id="UP001307705">
    <property type="component" value="Unassembled WGS sequence"/>
</dbReference>
<evidence type="ECO:0000313" key="1">
    <source>
        <dbReference type="EMBL" id="GMQ33523.1"/>
    </source>
</evidence>